<proteinExistence type="predicted"/>
<sequence>MEKLLKVLMLCLLVAGFAQAQTYISGPQSGTLGPGLYIVEGNIRVMPGETLTIVPGTDLQHNGNWKWEIYGQLNAEGTESDSIYFVRQNPVGEHRWASLRFMEGAADASTIDYCVIDNCNIPSGTPSTKLGGGIYTNGVDITVTNSRISNCDAYWHGGGIYASSANIVVDYCLIVDNTATSGANGGGIYLMNCDNAVITNSEIARNSATGT</sequence>
<dbReference type="SUPFAM" id="SSF51126">
    <property type="entry name" value="Pectin lyase-like"/>
    <property type="match status" value="1"/>
</dbReference>
<evidence type="ECO:0000313" key="3">
    <source>
        <dbReference type="EMBL" id="TKJ41225.1"/>
    </source>
</evidence>
<accession>A0A532V204</accession>
<name>A0A532V204_UNCL8</name>
<protein>
    <recommendedName>
        <fullName evidence="2">Right handed beta helix domain-containing protein</fullName>
    </recommendedName>
</protein>
<evidence type="ECO:0000313" key="4">
    <source>
        <dbReference type="Proteomes" id="UP000319619"/>
    </source>
</evidence>
<dbReference type="InterPro" id="IPR012334">
    <property type="entry name" value="Pectin_lyas_fold"/>
</dbReference>
<dbReference type="Pfam" id="PF13229">
    <property type="entry name" value="Beta_helix"/>
    <property type="match status" value="1"/>
</dbReference>
<dbReference type="EMBL" id="NJBN01000003">
    <property type="protein sequence ID" value="TKJ41225.1"/>
    <property type="molecule type" value="Genomic_DNA"/>
</dbReference>
<keyword evidence="1" id="KW-0732">Signal</keyword>
<organism evidence="3 4">
    <name type="scientific">candidate division LCP-89 bacterium B3_LCP</name>
    <dbReference type="NCBI Taxonomy" id="2012998"/>
    <lineage>
        <taxon>Bacteria</taxon>
        <taxon>Pseudomonadati</taxon>
        <taxon>Bacteria division LCP-89</taxon>
    </lineage>
</organism>
<evidence type="ECO:0000256" key="1">
    <source>
        <dbReference type="SAM" id="SignalP"/>
    </source>
</evidence>
<comment type="caution">
    <text evidence="3">The sequence shown here is derived from an EMBL/GenBank/DDBJ whole genome shotgun (WGS) entry which is preliminary data.</text>
</comment>
<dbReference type="Gene3D" id="2.160.20.10">
    <property type="entry name" value="Single-stranded right-handed beta-helix, Pectin lyase-like"/>
    <property type="match status" value="1"/>
</dbReference>
<reference evidence="3 4" key="1">
    <citation type="submission" date="2017-06" db="EMBL/GenBank/DDBJ databases">
        <title>Novel microbial phyla capable of carbon fixation and sulfur reduction in deep-sea sediments.</title>
        <authorList>
            <person name="Huang J."/>
            <person name="Baker B."/>
            <person name="Wang Y."/>
        </authorList>
    </citation>
    <scope>NUCLEOTIDE SEQUENCE [LARGE SCALE GENOMIC DNA]</scope>
    <source>
        <strain evidence="3">B3_LCP</strain>
    </source>
</reference>
<dbReference type="InterPro" id="IPR039448">
    <property type="entry name" value="Beta_helix"/>
</dbReference>
<evidence type="ECO:0000259" key="2">
    <source>
        <dbReference type="Pfam" id="PF13229"/>
    </source>
</evidence>
<feature type="domain" description="Right handed beta helix" evidence="2">
    <location>
        <begin position="112"/>
        <end position="210"/>
    </location>
</feature>
<dbReference type="Proteomes" id="UP000319619">
    <property type="component" value="Unassembled WGS sequence"/>
</dbReference>
<dbReference type="InterPro" id="IPR011050">
    <property type="entry name" value="Pectin_lyase_fold/virulence"/>
</dbReference>
<feature type="chain" id="PRO_5021731639" description="Right handed beta helix domain-containing protein" evidence="1">
    <location>
        <begin position="21"/>
        <end position="211"/>
    </location>
</feature>
<gene>
    <name evidence="3" type="ORF">CEE37_06050</name>
</gene>
<dbReference type="AlphaFoldDB" id="A0A532V204"/>
<feature type="signal peptide" evidence="1">
    <location>
        <begin position="1"/>
        <end position="20"/>
    </location>
</feature>